<proteinExistence type="predicted"/>
<dbReference type="InterPro" id="IPR058033">
    <property type="entry name" value="ARM_TBCD_2nd"/>
</dbReference>
<dbReference type="Gene3D" id="1.25.10.10">
    <property type="entry name" value="Leucine-rich Repeat Variant"/>
    <property type="match status" value="1"/>
</dbReference>
<dbReference type="InterPro" id="IPR033162">
    <property type="entry name" value="TBCD"/>
</dbReference>
<dbReference type="eggNOG" id="KOG1943">
    <property type="taxonomic scope" value="Eukaryota"/>
</dbReference>
<dbReference type="PANTHER" id="PTHR12658:SF0">
    <property type="entry name" value="TUBULIN-SPECIFIC CHAPERONE D"/>
    <property type="match status" value="1"/>
</dbReference>
<feature type="domain" description="Tubulin-folding cofactor D C-terminal" evidence="3">
    <location>
        <begin position="799"/>
        <end position="995"/>
    </location>
</feature>
<dbReference type="Pfam" id="PF23579">
    <property type="entry name" value="ARM_TBCD"/>
    <property type="match status" value="1"/>
</dbReference>
<reference evidence="6" key="1">
    <citation type="journal article" date="2011" name="Science">
        <title>The plant cell wall-decomposing machinery underlies the functional diversity of forest fungi.</title>
        <authorList>
            <person name="Eastwood D.C."/>
            <person name="Floudas D."/>
            <person name="Binder M."/>
            <person name="Majcherczyk A."/>
            <person name="Schneider P."/>
            <person name="Aerts A."/>
            <person name="Asiegbu F.O."/>
            <person name="Baker S.E."/>
            <person name="Barry K."/>
            <person name="Bendiksby M."/>
            <person name="Blumentritt M."/>
            <person name="Coutinho P.M."/>
            <person name="Cullen D."/>
            <person name="de Vries R.P."/>
            <person name="Gathman A."/>
            <person name="Goodell B."/>
            <person name="Henrissat B."/>
            <person name="Ihrmark K."/>
            <person name="Kauserud H."/>
            <person name="Kohler A."/>
            <person name="LaButti K."/>
            <person name="Lapidus A."/>
            <person name="Lavin J.L."/>
            <person name="Lee Y.-H."/>
            <person name="Lindquist E."/>
            <person name="Lilly W."/>
            <person name="Lucas S."/>
            <person name="Morin E."/>
            <person name="Murat C."/>
            <person name="Oguiza J.A."/>
            <person name="Park J."/>
            <person name="Pisabarro A.G."/>
            <person name="Riley R."/>
            <person name="Rosling A."/>
            <person name="Salamov A."/>
            <person name="Schmidt O."/>
            <person name="Schmutz J."/>
            <person name="Skrede I."/>
            <person name="Stenlid J."/>
            <person name="Wiebenga A."/>
            <person name="Xie X."/>
            <person name="Kuees U."/>
            <person name="Hibbett D.S."/>
            <person name="Hoffmeister D."/>
            <person name="Hoegberg N."/>
            <person name="Martin F."/>
            <person name="Grigoriev I.V."/>
            <person name="Watkinson S.C."/>
        </authorList>
    </citation>
    <scope>NUCLEOTIDE SEQUENCE [LARGE SCALE GENOMIC DNA]</scope>
    <source>
        <strain evidence="6">strain S7.3</strain>
    </source>
</reference>
<dbReference type="Proteomes" id="UP000008063">
    <property type="component" value="Unassembled WGS sequence"/>
</dbReference>
<dbReference type="GO" id="GO:0007023">
    <property type="term" value="P:post-chaperonin tubulin folding pathway"/>
    <property type="evidence" value="ECO:0007669"/>
    <property type="project" value="InterPro"/>
</dbReference>
<dbReference type="InterPro" id="IPR011989">
    <property type="entry name" value="ARM-like"/>
</dbReference>
<dbReference type="PROSITE" id="PS50077">
    <property type="entry name" value="HEAT_REPEAT"/>
    <property type="match status" value="1"/>
</dbReference>
<dbReference type="GO" id="GO:0005096">
    <property type="term" value="F:GTPase activator activity"/>
    <property type="evidence" value="ECO:0007669"/>
    <property type="project" value="InterPro"/>
</dbReference>
<dbReference type="EMBL" id="GL945481">
    <property type="protein sequence ID" value="EGN98386.1"/>
    <property type="molecule type" value="Genomic_DNA"/>
</dbReference>
<dbReference type="InterPro" id="IPR016024">
    <property type="entry name" value="ARM-type_fold"/>
</dbReference>
<dbReference type="InterPro" id="IPR021133">
    <property type="entry name" value="HEAT_type_2"/>
</dbReference>
<sequence>MADEVIEGKIFATFEKYDEFLAIQKAFLVVDLTTEPNDEQDKDEIELLRKLCFILGEYQEQSYLLDPFLESLVIPVVDCLRRHATMSVSSPDRSTTLVRIGRLAVLLYNYIKCLRFFPHEVEDLSIALGFLQLCGGPTQITSQWPLRYIVLLWLSLICRLPFDLEQFDERDRVGDTANNIESLAKSHLGRAGLEREGAAILLSRLYMRKDTQTRYAAFLVWSIETLNNSPDTFTSIALLQVICENVKAGSAEQTQQSIDYLLKISGAIDQNEALRSNTLVRKLKTKMVSRIALRLIPPKVKVARKVRSLTTSSSDQSDQYDNEDIEVSEAVEGILEDLFRCLQDKDTVVRWSAAKGVARLAERLPTDFSNQVLETILGLFTIHSIAAATVYDMPTIAEATWHGACLASAEMARRGLVSGSYLSELVTWLSKALYFDIRKGAHSIGSNVRDAAAYVIWAIARAQDPAALQPFSLNLAQRLVTVSLYDREIHIRRAASAAFQENVGRTGLFPHGISVLRQTDFYAVSIRRNAFIVVAPQVAEHLEYRSSLIDHLLLVTLRHWDVTMRQLGAQSLRVICELDLHVLGPSCLPRLAQLFESVDIVDIHGGLLALTELADAYRLLGQTGDDKRRQIFKYITKIPQGVILAPRNELVLAATCHLIATTITLPEIELKDDSAVPYWRKIVDQGLRHRNDTVQEAAAASMAAISSLLVETVISPCQRFWLMLFPGYPIVSLGPKQVSAIFDTLEAGLDDYTTDERGDIGSWIRMACIKGLTSSVEVLFSNASCIANFAQYIPPSRYHSALAKILQQGVERLDNVRQVAGECFLRLLELPLPAVENANCWRIKGESLMKNLFLSEAEIMSWSNGGWLFAKAVQMLEIEEYRKPILKGIILSIGTRTDSTQRPASSSLIAYSNNLPVSLSDTGYSLGGLARDLIDYAQSHVTSNAVVVPVLQTFNLLLEADALARLPQTSEGLKCLDALVSLTTRNISRLKSVQRIQESMKAVMNLLMFPTVAEACIPQLAEFLGHSFPRVRASAAEYLYLVLQTKDVGFEAEEGEDILLETEWSTIDVDEAKKIARQFSAWFSKELTSQSP</sequence>
<dbReference type="STRING" id="936435.F8PZR4"/>
<dbReference type="PANTHER" id="PTHR12658">
    <property type="entry name" value="BETA-TUBULIN COFACTOR D"/>
    <property type="match status" value="1"/>
</dbReference>
<feature type="domain" description="Tubulin-folding cofactor D ARM repeats" evidence="4">
    <location>
        <begin position="309"/>
        <end position="513"/>
    </location>
</feature>
<dbReference type="GO" id="GO:0000226">
    <property type="term" value="P:microtubule cytoskeleton organization"/>
    <property type="evidence" value="ECO:0007669"/>
    <property type="project" value="TreeGrafter"/>
</dbReference>
<dbReference type="Pfam" id="PF12612">
    <property type="entry name" value="TFCD_C"/>
    <property type="match status" value="1"/>
</dbReference>
<keyword evidence="6" id="KW-1185">Reference proteome</keyword>
<evidence type="ECO:0000256" key="2">
    <source>
        <dbReference type="PROSITE-ProRule" id="PRU00103"/>
    </source>
</evidence>
<dbReference type="InterPro" id="IPR022577">
    <property type="entry name" value="TBCD_C"/>
</dbReference>
<organism evidence="6">
    <name type="scientific">Serpula lacrymans var. lacrymans (strain S7.3)</name>
    <name type="common">Dry rot fungus</name>
    <dbReference type="NCBI Taxonomy" id="936435"/>
    <lineage>
        <taxon>Eukaryota</taxon>
        <taxon>Fungi</taxon>
        <taxon>Dikarya</taxon>
        <taxon>Basidiomycota</taxon>
        <taxon>Agaricomycotina</taxon>
        <taxon>Agaricomycetes</taxon>
        <taxon>Agaricomycetidae</taxon>
        <taxon>Boletales</taxon>
        <taxon>Coniophorineae</taxon>
        <taxon>Serpulaceae</taxon>
        <taxon>Serpula</taxon>
    </lineage>
</organism>
<dbReference type="OrthoDB" id="1735853at2759"/>
<protein>
    <submittedName>
        <fullName evidence="5">Uncharacterized protein</fullName>
    </submittedName>
</protein>
<dbReference type="AlphaFoldDB" id="F8PZR4"/>
<dbReference type="FunCoup" id="F8PZR4">
    <property type="interactions" value="434"/>
</dbReference>
<feature type="repeat" description="HEAT" evidence="2">
    <location>
        <begin position="334"/>
        <end position="371"/>
    </location>
</feature>
<dbReference type="OMA" id="EPHEAWH"/>
<accession>F8PZR4</accession>
<dbReference type="GO" id="GO:0007021">
    <property type="term" value="P:tubulin complex assembly"/>
    <property type="evidence" value="ECO:0007669"/>
    <property type="project" value="InterPro"/>
</dbReference>
<evidence type="ECO:0000256" key="1">
    <source>
        <dbReference type="ARBA" id="ARBA00023186"/>
    </source>
</evidence>
<keyword evidence="1" id="KW-0143">Chaperone</keyword>
<evidence type="ECO:0000313" key="5">
    <source>
        <dbReference type="EMBL" id="EGN98386.1"/>
    </source>
</evidence>
<evidence type="ECO:0000259" key="4">
    <source>
        <dbReference type="Pfam" id="PF25767"/>
    </source>
</evidence>
<dbReference type="HOGENOM" id="CLU_003043_0_1_1"/>
<dbReference type="InParanoid" id="F8PZR4"/>
<dbReference type="Pfam" id="PF25767">
    <property type="entry name" value="ARM_TBCD_2nd"/>
    <property type="match status" value="1"/>
</dbReference>
<dbReference type="GO" id="GO:0048487">
    <property type="term" value="F:beta-tubulin binding"/>
    <property type="evidence" value="ECO:0007669"/>
    <property type="project" value="InterPro"/>
</dbReference>
<gene>
    <name evidence="5" type="ORF">SERLA73DRAFT_109839</name>
</gene>
<evidence type="ECO:0000313" key="6">
    <source>
        <dbReference type="Proteomes" id="UP000008063"/>
    </source>
</evidence>
<evidence type="ECO:0000259" key="3">
    <source>
        <dbReference type="Pfam" id="PF12612"/>
    </source>
</evidence>
<dbReference type="SUPFAM" id="SSF48371">
    <property type="entry name" value="ARM repeat"/>
    <property type="match status" value="1"/>
</dbReference>
<name>F8PZR4_SERL3</name>